<dbReference type="PANTHER" id="PTHR36766:SF40">
    <property type="entry name" value="DISEASE RESISTANCE PROTEIN RGA3"/>
    <property type="match status" value="1"/>
</dbReference>
<dbReference type="OrthoDB" id="2973320at2759"/>
<dbReference type="CDD" id="cd14798">
    <property type="entry name" value="RX-CC_like"/>
    <property type="match status" value="1"/>
</dbReference>
<dbReference type="InterPro" id="IPR027417">
    <property type="entry name" value="P-loop_NTPase"/>
</dbReference>
<sequence>MRDPVTTFVSPIVNKIISTVGSLIQEEFLAIVGVKKEVEKLSSNLITIGAVLKDAEQRQLDADCDTSLRVWLAKLEDAACDAEDILDTFATETFLWKRKQQVRKIQTPISVSKLIYKASVAHKIKEISAKFDVIAKEKSNFHLNVSIDGGSVQNLPETTFFVDTKYVFGRDSDKERLVDQMLSNEFDSESNVSVIPIIGMGGLGKTTLAQLIFNDERVKNHFEFRMWVCVTVEFNFRRILKEMIEFHTKMEYSNNLPTSILESRFLEFLSGKNFLLVLDDVWSNNYQEWERLENLLKQGGKGSRVLVTSRTTRVSDIMGTQPPYRLEYLPEEECWSLFKKIVFKDCNLLGGLQKELEDIGREIVGKCRGLPLAVKAMGGLLRGDVNVNKWKQISRHSIWELEEEQNPNRPEILPALKLSYYHLPSYLKQCYAYCSVFPKAYVFDRKELVKLWMAEAFVQPSGQNSVEETGIGYFDELLMRSFFQIFSIDGKVRYVMHDLIHDLAVSVSTPRCCFVKDNNSCVISEKSRHVSLLCQDLENPTLQIIEKCNKLRTLLLPTEYLKSFGQALNKIFHSLKYIRVLDLSSSLLSELPSSIKELKLLRYLDLSRTEIKMLPSSICELCNLQTLKLLGCLWLFELPKDLGNMVNLHYLELDEMFWFKCRTLPPRMGNLTSLQNLHAFPVSGTSGHGIGELKNMANLTGTLHILNLENAENAADAKLNEKERLQKLMLEWSDGDLNQEDEVRAQRDLEDLQPHSNLKGLAVDHFKGSNFPTWMTNGLLQNLVTLTLSHCTKCTTLSVGRLPWLRQLYFKGMLELEEWSDVQCPSLVRLHISNCPKLRKVPNCMPNLSVLKIKKCDSLKALPIVPSLMFLILTDNLVLEDWQEGMWVALDDQGNQIGQPRPTLIGLLELKMVNCPNIQALPQNFAPQKLEISGCGLITAFPVRMFAGRLQHLALGTCSNGTLLRAIPSTNSLYSLVISNISNLASFPKLPHLPGLKNLYISDCEGLTSLSEEEGSLKSLSSLKLLSIRGCPKLESFPDEGLPTELECLVIGSCPILKSLGSKQTLKSLLSLKDLYLEDCPLIQSFPEDGLPSSLPHLEIHGCQLLIEQCQKEAADGAEWPKIMHVTDREIDSIKLPSTPDLPKKKKWPPLIGRSKGPEKMNG</sequence>
<protein>
    <submittedName>
        <fullName evidence="12">Disease resistance protein RGA3</fullName>
    </submittedName>
</protein>
<dbReference type="Gene3D" id="3.80.10.10">
    <property type="entry name" value="Ribonuclease Inhibitor"/>
    <property type="match status" value="2"/>
</dbReference>
<evidence type="ECO:0000259" key="10">
    <source>
        <dbReference type="Pfam" id="PF25019"/>
    </source>
</evidence>
<keyword evidence="11" id="KW-1185">Reference proteome</keyword>
<dbReference type="InterPro" id="IPR042197">
    <property type="entry name" value="Apaf_helical"/>
</dbReference>
<feature type="domain" description="R13L1/DRL21-like LRR repeat region" evidence="10">
    <location>
        <begin position="690"/>
        <end position="813"/>
    </location>
</feature>
<dbReference type="Gene3D" id="1.20.5.4130">
    <property type="match status" value="1"/>
</dbReference>
<dbReference type="Gene3D" id="1.10.8.430">
    <property type="entry name" value="Helical domain of apoptotic protease-activating factors"/>
    <property type="match status" value="1"/>
</dbReference>
<dbReference type="Pfam" id="PF25019">
    <property type="entry name" value="LRR_R13L1-DRL21"/>
    <property type="match status" value="1"/>
</dbReference>
<evidence type="ECO:0000256" key="4">
    <source>
        <dbReference type="ARBA" id="ARBA00022821"/>
    </source>
</evidence>
<evidence type="ECO:0000256" key="1">
    <source>
        <dbReference type="ARBA" id="ARBA00022614"/>
    </source>
</evidence>
<dbReference type="InterPro" id="IPR038005">
    <property type="entry name" value="RX-like_CC"/>
</dbReference>
<dbReference type="InterPro" id="IPR036388">
    <property type="entry name" value="WH-like_DNA-bd_sf"/>
</dbReference>
<dbReference type="PRINTS" id="PR00364">
    <property type="entry name" value="DISEASERSIST"/>
</dbReference>
<dbReference type="Pfam" id="PF23559">
    <property type="entry name" value="WHD_DRP"/>
    <property type="match status" value="1"/>
</dbReference>
<evidence type="ECO:0000256" key="2">
    <source>
        <dbReference type="ARBA" id="ARBA00022737"/>
    </source>
</evidence>
<dbReference type="InterPro" id="IPR032675">
    <property type="entry name" value="LRR_dom_sf"/>
</dbReference>
<keyword evidence="4" id="KW-0611">Plant defense</keyword>
<name>A0A6P5Z2V1_DURZI</name>
<dbReference type="Pfam" id="PF00931">
    <property type="entry name" value="NB-ARC"/>
    <property type="match status" value="1"/>
</dbReference>
<evidence type="ECO:0000313" key="11">
    <source>
        <dbReference type="Proteomes" id="UP000515121"/>
    </source>
</evidence>
<accession>A0A6P5Z2V1</accession>
<evidence type="ECO:0000313" key="12">
    <source>
        <dbReference type="RefSeq" id="XP_022747078.1"/>
    </source>
</evidence>
<feature type="domain" description="Disease resistance protein winged helix" evidence="9">
    <location>
        <begin position="436"/>
        <end position="504"/>
    </location>
</feature>
<dbReference type="Proteomes" id="UP000515121">
    <property type="component" value="Unplaced"/>
</dbReference>
<dbReference type="InterPro" id="IPR002182">
    <property type="entry name" value="NB-ARC"/>
</dbReference>
<dbReference type="GO" id="GO:0051707">
    <property type="term" value="P:response to other organism"/>
    <property type="evidence" value="ECO:0007669"/>
    <property type="project" value="UniProtKB-ARBA"/>
</dbReference>
<dbReference type="KEGG" id="dzi:111296870"/>
<feature type="domain" description="NB-ARC" evidence="7">
    <location>
        <begin position="183"/>
        <end position="344"/>
    </location>
</feature>
<organism evidence="11 12">
    <name type="scientific">Durio zibethinus</name>
    <name type="common">Durian</name>
    <dbReference type="NCBI Taxonomy" id="66656"/>
    <lineage>
        <taxon>Eukaryota</taxon>
        <taxon>Viridiplantae</taxon>
        <taxon>Streptophyta</taxon>
        <taxon>Embryophyta</taxon>
        <taxon>Tracheophyta</taxon>
        <taxon>Spermatophyta</taxon>
        <taxon>Magnoliopsida</taxon>
        <taxon>eudicotyledons</taxon>
        <taxon>Gunneridae</taxon>
        <taxon>Pentapetalae</taxon>
        <taxon>rosids</taxon>
        <taxon>malvids</taxon>
        <taxon>Malvales</taxon>
        <taxon>Malvaceae</taxon>
        <taxon>Helicteroideae</taxon>
        <taxon>Durio</taxon>
    </lineage>
</organism>
<dbReference type="Gene3D" id="1.10.10.10">
    <property type="entry name" value="Winged helix-like DNA-binding domain superfamily/Winged helix DNA-binding domain"/>
    <property type="match status" value="1"/>
</dbReference>
<dbReference type="AlphaFoldDB" id="A0A6P5Z2V1"/>
<evidence type="ECO:0000256" key="6">
    <source>
        <dbReference type="SAM" id="MobiDB-lite"/>
    </source>
</evidence>
<dbReference type="SUPFAM" id="SSF52058">
    <property type="entry name" value="L domain-like"/>
    <property type="match status" value="2"/>
</dbReference>
<dbReference type="GO" id="GO:0005524">
    <property type="term" value="F:ATP binding"/>
    <property type="evidence" value="ECO:0007669"/>
    <property type="project" value="UniProtKB-KW"/>
</dbReference>
<dbReference type="GO" id="GO:0043531">
    <property type="term" value="F:ADP binding"/>
    <property type="evidence" value="ECO:0007669"/>
    <property type="project" value="InterPro"/>
</dbReference>
<evidence type="ECO:0000256" key="3">
    <source>
        <dbReference type="ARBA" id="ARBA00022741"/>
    </source>
</evidence>
<keyword evidence="3" id="KW-0547">Nucleotide-binding</keyword>
<dbReference type="GeneID" id="111296870"/>
<feature type="region of interest" description="Disordered" evidence="6">
    <location>
        <begin position="1134"/>
        <end position="1163"/>
    </location>
</feature>
<reference evidence="12" key="1">
    <citation type="submission" date="2025-08" db="UniProtKB">
        <authorList>
            <consortium name="RefSeq"/>
        </authorList>
    </citation>
    <scope>IDENTIFICATION</scope>
    <source>
        <tissue evidence="12">Fruit stalk</tissue>
    </source>
</reference>
<dbReference type="RefSeq" id="XP_022747078.1">
    <property type="nucleotide sequence ID" value="XM_022891343.1"/>
</dbReference>
<dbReference type="Gene3D" id="3.40.50.300">
    <property type="entry name" value="P-loop containing nucleotide triphosphate hydrolases"/>
    <property type="match status" value="1"/>
</dbReference>
<gene>
    <name evidence="12" type="primary">LOC111296870</name>
</gene>
<keyword evidence="5" id="KW-0067">ATP-binding</keyword>
<dbReference type="InterPro" id="IPR041118">
    <property type="entry name" value="Rx_N"/>
</dbReference>
<dbReference type="GO" id="GO:0006952">
    <property type="term" value="P:defense response"/>
    <property type="evidence" value="ECO:0007669"/>
    <property type="project" value="UniProtKB-KW"/>
</dbReference>
<dbReference type="InterPro" id="IPR058922">
    <property type="entry name" value="WHD_DRP"/>
</dbReference>
<dbReference type="PANTHER" id="PTHR36766">
    <property type="entry name" value="PLANT BROAD-SPECTRUM MILDEW RESISTANCE PROTEIN RPW8"/>
    <property type="match status" value="1"/>
</dbReference>
<evidence type="ECO:0000259" key="8">
    <source>
        <dbReference type="Pfam" id="PF18052"/>
    </source>
</evidence>
<evidence type="ECO:0000259" key="7">
    <source>
        <dbReference type="Pfam" id="PF00931"/>
    </source>
</evidence>
<proteinExistence type="predicted"/>
<dbReference type="Pfam" id="PF18052">
    <property type="entry name" value="Rx_N"/>
    <property type="match status" value="1"/>
</dbReference>
<dbReference type="FunFam" id="3.40.50.300:FF:001091">
    <property type="entry name" value="Probable disease resistance protein At1g61300"/>
    <property type="match status" value="1"/>
</dbReference>
<dbReference type="InterPro" id="IPR056789">
    <property type="entry name" value="LRR_R13L1-DRL21"/>
</dbReference>
<keyword evidence="2" id="KW-0677">Repeat</keyword>
<evidence type="ECO:0000256" key="5">
    <source>
        <dbReference type="ARBA" id="ARBA00022840"/>
    </source>
</evidence>
<keyword evidence="1" id="KW-0433">Leucine-rich repeat</keyword>
<dbReference type="SUPFAM" id="SSF52540">
    <property type="entry name" value="P-loop containing nucleoside triphosphate hydrolases"/>
    <property type="match status" value="1"/>
</dbReference>
<feature type="domain" description="Disease resistance N-terminal" evidence="8">
    <location>
        <begin position="12"/>
        <end position="100"/>
    </location>
</feature>
<evidence type="ECO:0000259" key="9">
    <source>
        <dbReference type="Pfam" id="PF23559"/>
    </source>
</evidence>